<evidence type="ECO:0000256" key="2">
    <source>
        <dbReference type="SAM" id="SignalP"/>
    </source>
</evidence>
<evidence type="ECO:0008006" key="5">
    <source>
        <dbReference type="Google" id="ProtNLM"/>
    </source>
</evidence>
<protein>
    <recommendedName>
        <fullName evidence="5">Hypervirulence associated protein TUDOR domain-containing protein</fullName>
    </recommendedName>
</protein>
<evidence type="ECO:0000256" key="1">
    <source>
        <dbReference type="SAM" id="MobiDB-lite"/>
    </source>
</evidence>
<gene>
    <name evidence="3" type="ORF">S40285_10019</name>
</gene>
<keyword evidence="2" id="KW-0732">Signal</keyword>
<dbReference type="InParanoid" id="A0A084QVZ2"/>
<proteinExistence type="predicted"/>
<keyword evidence="4" id="KW-1185">Reference proteome</keyword>
<dbReference type="EMBL" id="KL660000">
    <property type="protein sequence ID" value="KFA68127.1"/>
    <property type="molecule type" value="Genomic_DNA"/>
</dbReference>
<name>A0A084QVZ2_STAC4</name>
<feature type="signal peptide" evidence="2">
    <location>
        <begin position="1"/>
        <end position="21"/>
    </location>
</feature>
<dbReference type="Proteomes" id="UP000028524">
    <property type="component" value="Unassembled WGS sequence"/>
</dbReference>
<feature type="chain" id="PRO_5001779849" description="Hypervirulence associated protein TUDOR domain-containing protein" evidence="2">
    <location>
        <begin position="22"/>
        <end position="121"/>
    </location>
</feature>
<dbReference type="HOGENOM" id="CLU_2039599_0_0_1"/>
<evidence type="ECO:0000313" key="3">
    <source>
        <dbReference type="EMBL" id="KFA68127.1"/>
    </source>
</evidence>
<organism evidence="3 4">
    <name type="scientific">Stachybotrys chlorohalonatus (strain IBT 40285)</name>
    <dbReference type="NCBI Taxonomy" id="1283841"/>
    <lineage>
        <taxon>Eukaryota</taxon>
        <taxon>Fungi</taxon>
        <taxon>Dikarya</taxon>
        <taxon>Ascomycota</taxon>
        <taxon>Pezizomycotina</taxon>
        <taxon>Sordariomycetes</taxon>
        <taxon>Hypocreomycetidae</taxon>
        <taxon>Hypocreales</taxon>
        <taxon>Stachybotryaceae</taxon>
        <taxon>Stachybotrys</taxon>
    </lineage>
</organism>
<feature type="region of interest" description="Disordered" evidence="1">
    <location>
        <begin position="73"/>
        <end position="101"/>
    </location>
</feature>
<sequence length="121" mass="12871">MAVLVACAKLLWAFDWSYAAGEQPDVSWETGYTSGLTVKPRGFQPVVRPRSAGKARRIVVEHDKSVKFMAEAPGPAEATQLHQENGREAASRPGDLGELRPTACDRAATLDEDGGGGGGYV</sequence>
<dbReference type="AlphaFoldDB" id="A0A084QVZ2"/>
<feature type="compositionally biased region" description="Basic and acidic residues" evidence="1">
    <location>
        <begin position="84"/>
        <end position="98"/>
    </location>
</feature>
<dbReference type="OrthoDB" id="10515821at2759"/>
<accession>A0A084QVZ2</accession>
<evidence type="ECO:0000313" key="4">
    <source>
        <dbReference type="Proteomes" id="UP000028524"/>
    </source>
</evidence>
<reference evidence="3 4" key="1">
    <citation type="journal article" date="2014" name="BMC Genomics">
        <title>Comparative genome sequencing reveals chemotype-specific gene clusters in the toxigenic black mold Stachybotrys.</title>
        <authorList>
            <person name="Semeiks J."/>
            <person name="Borek D."/>
            <person name="Otwinowski Z."/>
            <person name="Grishin N.V."/>
        </authorList>
    </citation>
    <scope>NUCLEOTIDE SEQUENCE [LARGE SCALE GENOMIC DNA]</scope>
    <source>
        <strain evidence="3 4">IBT 40285</strain>
    </source>
</reference>